<dbReference type="InterPro" id="IPR017517">
    <property type="entry name" value="Maleyloyr_isom"/>
</dbReference>
<dbReference type="PANTHER" id="PTHR40758">
    <property type="entry name" value="CONSERVED PROTEIN"/>
    <property type="match status" value="1"/>
</dbReference>
<dbReference type="GO" id="GO:0016853">
    <property type="term" value="F:isomerase activity"/>
    <property type="evidence" value="ECO:0007669"/>
    <property type="project" value="UniProtKB-KW"/>
</dbReference>
<accession>A0ABT6C2T9</accession>
<reference evidence="3 4" key="1">
    <citation type="submission" date="2023-03" db="EMBL/GenBank/DDBJ databases">
        <title>YIM 133296 draft genome.</title>
        <authorList>
            <person name="Xiong L."/>
        </authorList>
    </citation>
    <scope>NUCLEOTIDE SEQUENCE [LARGE SCALE GENOMIC DNA]</scope>
    <source>
        <strain evidence="3 4">YIM 133296</strain>
    </source>
</reference>
<dbReference type="EMBL" id="JAROAV010000010">
    <property type="protein sequence ID" value="MDF8263269.1"/>
    <property type="molecule type" value="Genomic_DNA"/>
</dbReference>
<dbReference type="InterPro" id="IPR034660">
    <property type="entry name" value="DinB/YfiT-like"/>
</dbReference>
<evidence type="ECO:0000313" key="3">
    <source>
        <dbReference type="EMBL" id="MDF8263269.1"/>
    </source>
</evidence>
<dbReference type="Pfam" id="PF07398">
    <property type="entry name" value="MDMPI_C"/>
    <property type="match status" value="1"/>
</dbReference>
<dbReference type="RefSeq" id="WP_277191032.1">
    <property type="nucleotide sequence ID" value="NZ_JAROAV010000010.1"/>
</dbReference>
<proteinExistence type="predicted"/>
<gene>
    <name evidence="3" type="ORF">P4R38_03275</name>
</gene>
<dbReference type="Pfam" id="PF11716">
    <property type="entry name" value="MDMPI_N"/>
    <property type="match status" value="1"/>
</dbReference>
<dbReference type="Proteomes" id="UP001528912">
    <property type="component" value="Unassembled WGS sequence"/>
</dbReference>
<keyword evidence="4" id="KW-1185">Reference proteome</keyword>
<dbReference type="InterPro" id="IPR024344">
    <property type="entry name" value="MDMPI_metal-binding"/>
</dbReference>
<sequence length="255" mass="27902">MPTTLPMAQHLEGIALATARLDAYAQSTGLEATVPTCRGWTVSRLIAHLGMVHRWATAIVRELPRQDTERLEEEGLETADPLTWLGHGSDVLRASLRRAPADLDVFFFLNDAPAPREAWARRQCHETTVHAVDALSAQLGRVPTSVEADIPPEVAADGVDELLSGFATRPGEGLTSTQRVEVDVRAVDTGDVWRAVVSDGPLQVVRTGRPQEADSVVTGTAAQLYLGLWNRGEEMSCEGRDVVSFWRDRMQVTWG</sequence>
<dbReference type="NCBIfam" id="TIGR03083">
    <property type="entry name" value="maleylpyruvate isomerase family mycothiol-dependent enzyme"/>
    <property type="match status" value="1"/>
</dbReference>
<protein>
    <submittedName>
        <fullName evidence="3">Maleylpyruvate isomerase family mycothiol-dependent enzyme</fullName>
    </submittedName>
</protein>
<organism evidence="3 4">
    <name type="scientific">Luteipulveratus flavus</name>
    <dbReference type="NCBI Taxonomy" id="3031728"/>
    <lineage>
        <taxon>Bacteria</taxon>
        <taxon>Bacillati</taxon>
        <taxon>Actinomycetota</taxon>
        <taxon>Actinomycetes</taxon>
        <taxon>Micrococcales</taxon>
        <taxon>Dermacoccaceae</taxon>
        <taxon>Luteipulveratus</taxon>
    </lineage>
</organism>
<comment type="caution">
    <text evidence="3">The sequence shown here is derived from an EMBL/GenBank/DDBJ whole genome shotgun (WGS) entry which is preliminary data.</text>
</comment>
<feature type="domain" description="Mycothiol-dependent maleylpyruvate isomerase metal-binding" evidence="2">
    <location>
        <begin position="19"/>
        <end position="134"/>
    </location>
</feature>
<keyword evidence="3" id="KW-0413">Isomerase</keyword>
<dbReference type="SUPFAM" id="SSF109854">
    <property type="entry name" value="DinB/YfiT-like putative metalloenzymes"/>
    <property type="match status" value="1"/>
</dbReference>
<feature type="domain" description="MDMPI C-terminal" evidence="1">
    <location>
        <begin position="153"/>
        <end position="232"/>
    </location>
</feature>
<name>A0ABT6C2T9_9MICO</name>
<dbReference type="InterPro" id="IPR010872">
    <property type="entry name" value="MDMPI_C-term_domain"/>
</dbReference>
<dbReference type="PANTHER" id="PTHR40758:SF1">
    <property type="entry name" value="CONSERVED PROTEIN"/>
    <property type="match status" value="1"/>
</dbReference>
<evidence type="ECO:0000259" key="2">
    <source>
        <dbReference type="Pfam" id="PF11716"/>
    </source>
</evidence>
<evidence type="ECO:0000259" key="1">
    <source>
        <dbReference type="Pfam" id="PF07398"/>
    </source>
</evidence>
<evidence type="ECO:0000313" key="4">
    <source>
        <dbReference type="Proteomes" id="UP001528912"/>
    </source>
</evidence>